<proteinExistence type="predicted"/>
<comment type="caution">
    <text evidence="1">The sequence shown here is derived from an EMBL/GenBank/DDBJ whole genome shotgun (WGS) entry which is preliminary data.</text>
</comment>
<organism evidence="1 2">
    <name type="scientific">Streptomyces katsurahamanus</name>
    <dbReference type="NCBI Taxonomy" id="2577098"/>
    <lineage>
        <taxon>Bacteria</taxon>
        <taxon>Bacillati</taxon>
        <taxon>Actinomycetota</taxon>
        <taxon>Actinomycetes</taxon>
        <taxon>Kitasatosporales</taxon>
        <taxon>Streptomycetaceae</taxon>
        <taxon>Streptomyces</taxon>
    </lineage>
</organism>
<gene>
    <name evidence="1" type="ORF">FFZ77_27610</name>
</gene>
<dbReference type="EMBL" id="VDEQ01000312">
    <property type="protein sequence ID" value="MQS39208.1"/>
    <property type="molecule type" value="Genomic_DNA"/>
</dbReference>
<keyword evidence="2" id="KW-1185">Reference proteome</keyword>
<evidence type="ECO:0000313" key="1">
    <source>
        <dbReference type="EMBL" id="MQS39208.1"/>
    </source>
</evidence>
<sequence length="69" mass="7779">MTTSERLDTGPALAPDAERYEYTTYAPDGVTCRKCGVPIKRFERVNRVVHDALNSGPREVGYQHPECPR</sequence>
<accession>A0ABW9P163</accession>
<dbReference type="RefSeq" id="WP_153486661.1">
    <property type="nucleotide sequence ID" value="NZ_VDEQ01000312.1"/>
</dbReference>
<evidence type="ECO:0008006" key="3">
    <source>
        <dbReference type="Google" id="ProtNLM"/>
    </source>
</evidence>
<dbReference type="Proteomes" id="UP000460558">
    <property type="component" value="Unassembled WGS sequence"/>
</dbReference>
<evidence type="ECO:0000313" key="2">
    <source>
        <dbReference type="Proteomes" id="UP000460558"/>
    </source>
</evidence>
<reference evidence="1 2" key="1">
    <citation type="submission" date="2019-06" db="EMBL/GenBank/DDBJ databases">
        <title>Comparative genomics and metabolomics analyses of clavulanic acid producing Streptomyces species provides insight into specialized metabolism and evolution of beta-lactam biosynthetic gene clusters.</title>
        <authorList>
            <person name="Moore M.A."/>
            <person name="Cruz-Morales P."/>
            <person name="Barona Gomez F."/>
            <person name="Kapil T."/>
        </authorList>
    </citation>
    <scope>NUCLEOTIDE SEQUENCE [LARGE SCALE GENOMIC DNA]</scope>
    <source>
        <strain evidence="1 2">T-272</strain>
    </source>
</reference>
<protein>
    <recommendedName>
        <fullName evidence="3">HNH endonuclease</fullName>
    </recommendedName>
</protein>
<name>A0ABW9P163_9ACTN</name>